<protein>
    <submittedName>
        <fullName evidence="1">Uncharacterized protein</fullName>
    </submittedName>
</protein>
<accession>A0A4Z2HD28</accession>
<evidence type="ECO:0000313" key="1">
    <source>
        <dbReference type="EMBL" id="TNN62794.1"/>
    </source>
</evidence>
<dbReference type="EMBL" id="SRLO01000286">
    <property type="protein sequence ID" value="TNN62794.1"/>
    <property type="molecule type" value="Genomic_DNA"/>
</dbReference>
<proteinExistence type="predicted"/>
<evidence type="ECO:0000313" key="2">
    <source>
        <dbReference type="Proteomes" id="UP000314294"/>
    </source>
</evidence>
<comment type="caution">
    <text evidence="1">The sequence shown here is derived from an EMBL/GenBank/DDBJ whole genome shotgun (WGS) entry which is preliminary data.</text>
</comment>
<sequence>MPASPPSDRAYLQAAGIFRRLRTEKPAEQQLLHYGRGADTPLPQSGAGAAQRRAYQLAFNTLKCTNHRSHQL</sequence>
<reference evidence="1 2" key="1">
    <citation type="submission" date="2019-03" db="EMBL/GenBank/DDBJ databases">
        <title>First draft genome of Liparis tanakae, snailfish: a comprehensive survey of snailfish specific genes.</title>
        <authorList>
            <person name="Kim W."/>
            <person name="Song I."/>
            <person name="Jeong J.-H."/>
            <person name="Kim D."/>
            <person name="Kim S."/>
            <person name="Ryu S."/>
            <person name="Song J.Y."/>
            <person name="Lee S.K."/>
        </authorList>
    </citation>
    <scope>NUCLEOTIDE SEQUENCE [LARGE SCALE GENOMIC DNA]</scope>
    <source>
        <tissue evidence="1">Muscle</tissue>
    </source>
</reference>
<dbReference type="OrthoDB" id="6817893at2759"/>
<dbReference type="Proteomes" id="UP000314294">
    <property type="component" value="Unassembled WGS sequence"/>
</dbReference>
<gene>
    <name evidence="1" type="ORF">EYF80_027020</name>
</gene>
<dbReference type="AlphaFoldDB" id="A0A4Z2HD28"/>
<name>A0A4Z2HD28_9TELE</name>
<keyword evidence="2" id="KW-1185">Reference proteome</keyword>
<organism evidence="1 2">
    <name type="scientific">Liparis tanakae</name>
    <name type="common">Tanaka's snailfish</name>
    <dbReference type="NCBI Taxonomy" id="230148"/>
    <lineage>
        <taxon>Eukaryota</taxon>
        <taxon>Metazoa</taxon>
        <taxon>Chordata</taxon>
        <taxon>Craniata</taxon>
        <taxon>Vertebrata</taxon>
        <taxon>Euteleostomi</taxon>
        <taxon>Actinopterygii</taxon>
        <taxon>Neopterygii</taxon>
        <taxon>Teleostei</taxon>
        <taxon>Neoteleostei</taxon>
        <taxon>Acanthomorphata</taxon>
        <taxon>Eupercaria</taxon>
        <taxon>Perciformes</taxon>
        <taxon>Cottioidei</taxon>
        <taxon>Cottales</taxon>
        <taxon>Liparidae</taxon>
        <taxon>Liparis</taxon>
    </lineage>
</organism>